<evidence type="ECO:0000313" key="10">
    <source>
        <dbReference type="EMBL" id="KAJ5185904.1"/>
    </source>
</evidence>
<dbReference type="PROSITE" id="PS00125">
    <property type="entry name" value="SER_THR_PHOSPHATASE"/>
    <property type="match status" value="1"/>
</dbReference>
<dbReference type="GO" id="GO:0005737">
    <property type="term" value="C:cytoplasm"/>
    <property type="evidence" value="ECO:0007669"/>
    <property type="project" value="TreeGrafter"/>
</dbReference>
<comment type="caution">
    <text evidence="10">The sequence shown here is derived from an EMBL/GenBank/DDBJ whole genome shotgun (WGS) entry which is preliminary data.</text>
</comment>
<evidence type="ECO:0000256" key="1">
    <source>
        <dbReference type="ARBA" id="ARBA00022723"/>
    </source>
</evidence>
<dbReference type="InterPro" id="IPR029052">
    <property type="entry name" value="Metallo-depent_PP-like"/>
</dbReference>
<dbReference type="FunFam" id="3.60.21.10:FF:000026">
    <property type="entry name" value="Serine/threonine-protein phosphatase"/>
    <property type="match status" value="1"/>
</dbReference>
<dbReference type="Proteomes" id="UP001150879">
    <property type="component" value="Unassembled WGS sequence"/>
</dbReference>
<feature type="compositionally biased region" description="Polar residues" evidence="8">
    <location>
        <begin position="649"/>
        <end position="661"/>
    </location>
</feature>
<evidence type="ECO:0000256" key="2">
    <source>
        <dbReference type="ARBA" id="ARBA00022801"/>
    </source>
</evidence>
<dbReference type="PANTHER" id="PTHR11668">
    <property type="entry name" value="SERINE/THREONINE PROTEIN PHOSPHATASE"/>
    <property type="match status" value="1"/>
</dbReference>
<keyword evidence="3" id="KW-0904">Protein phosphatase</keyword>
<dbReference type="SUPFAM" id="SSF56300">
    <property type="entry name" value="Metallo-dependent phosphatases"/>
    <property type="match status" value="1"/>
</dbReference>
<feature type="compositionally biased region" description="Basic and acidic residues" evidence="8">
    <location>
        <begin position="182"/>
        <end position="200"/>
    </location>
</feature>
<reference evidence="10" key="2">
    <citation type="journal article" date="2023" name="IMA Fungus">
        <title>Comparative genomic study of the Penicillium genus elucidates a diverse pangenome and 15 lateral gene transfer events.</title>
        <authorList>
            <person name="Petersen C."/>
            <person name="Sorensen T."/>
            <person name="Nielsen M.R."/>
            <person name="Sondergaard T.E."/>
            <person name="Sorensen J.L."/>
            <person name="Fitzpatrick D.A."/>
            <person name="Frisvad J.C."/>
            <person name="Nielsen K.L."/>
        </authorList>
    </citation>
    <scope>NUCLEOTIDE SEQUENCE</scope>
    <source>
        <strain evidence="10">IBT 16849</strain>
    </source>
</reference>
<dbReference type="PANTHER" id="PTHR11668:SF484">
    <property type="entry name" value="SERINE_THREONINE-PROTEIN PHOSPHATASE PP-Z1-RELATED"/>
    <property type="match status" value="1"/>
</dbReference>
<dbReference type="GO" id="GO:0004722">
    <property type="term" value="F:protein serine/threonine phosphatase activity"/>
    <property type="evidence" value="ECO:0007669"/>
    <property type="project" value="UniProtKB-EC"/>
</dbReference>
<feature type="region of interest" description="Disordered" evidence="8">
    <location>
        <begin position="632"/>
        <end position="674"/>
    </location>
</feature>
<dbReference type="GO" id="GO:0005634">
    <property type="term" value="C:nucleus"/>
    <property type="evidence" value="ECO:0007669"/>
    <property type="project" value="TreeGrafter"/>
</dbReference>
<keyword evidence="2 7" id="KW-0378">Hydrolase</keyword>
<reference evidence="10" key="1">
    <citation type="submission" date="2022-11" db="EMBL/GenBank/DDBJ databases">
        <authorList>
            <person name="Petersen C."/>
        </authorList>
    </citation>
    <scope>NUCLEOTIDE SEQUENCE</scope>
    <source>
        <strain evidence="10">IBT 16849</strain>
    </source>
</reference>
<name>A0A9W9M272_9EURO</name>
<dbReference type="EC" id="3.1.3.16" evidence="7"/>
<evidence type="ECO:0000256" key="6">
    <source>
        <dbReference type="ARBA" id="ARBA00048336"/>
    </source>
</evidence>
<evidence type="ECO:0000256" key="4">
    <source>
        <dbReference type="ARBA" id="ARBA00023211"/>
    </source>
</evidence>
<evidence type="ECO:0000256" key="8">
    <source>
        <dbReference type="SAM" id="MobiDB-lite"/>
    </source>
</evidence>
<evidence type="ECO:0000256" key="5">
    <source>
        <dbReference type="ARBA" id="ARBA00047761"/>
    </source>
</evidence>
<feature type="compositionally biased region" description="Polar residues" evidence="8">
    <location>
        <begin position="231"/>
        <end position="241"/>
    </location>
</feature>
<feature type="region of interest" description="Disordered" evidence="8">
    <location>
        <begin position="36"/>
        <end position="62"/>
    </location>
</feature>
<keyword evidence="1" id="KW-0479">Metal-binding</keyword>
<feature type="region of interest" description="Disordered" evidence="8">
    <location>
        <begin position="222"/>
        <end position="241"/>
    </location>
</feature>
<comment type="catalytic activity">
    <reaction evidence="5">
        <text>O-phospho-L-seryl-[protein] + H2O = L-seryl-[protein] + phosphate</text>
        <dbReference type="Rhea" id="RHEA:20629"/>
        <dbReference type="Rhea" id="RHEA-COMP:9863"/>
        <dbReference type="Rhea" id="RHEA-COMP:11604"/>
        <dbReference type="ChEBI" id="CHEBI:15377"/>
        <dbReference type="ChEBI" id="CHEBI:29999"/>
        <dbReference type="ChEBI" id="CHEBI:43474"/>
        <dbReference type="ChEBI" id="CHEBI:83421"/>
        <dbReference type="EC" id="3.1.3.16"/>
    </reaction>
</comment>
<keyword evidence="4" id="KW-0464">Manganese</keyword>
<feature type="region of interest" description="Disordered" evidence="8">
    <location>
        <begin position="267"/>
        <end position="315"/>
    </location>
</feature>
<dbReference type="InterPro" id="IPR004843">
    <property type="entry name" value="Calcineurin-like_PHP"/>
</dbReference>
<proteinExistence type="inferred from homology"/>
<dbReference type="Gene3D" id="3.60.21.10">
    <property type="match status" value="1"/>
</dbReference>
<comment type="similarity">
    <text evidence="7">Belongs to the PPP phosphatase family.</text>
</comment>
<feature type="compositionally biased region" description="Basic and acidic residues" evidence="8">
    <location>
        <begin position="633"/>
        <end position="647"/>
    </location>
</feature>
<organism evidence="10 11">
    <name type="scientific">Penicillium cf. griseofulvum</name>
    <dbReference type="NCBI Taxonomy" id="2972120"/>
    <lineage>
        <taxon>Eukaryota</taxon>
        <taxon>Fungi</taxon>
        <taxon>Dikarya</taxon>
        <taxon>Ascomycota</taxon>
        <taxon>Pezizomycotina</taxon>
        <taxon>Eurotiomycetes</taxon>
        <taxon>Eurotiomycetidae</taxon>
        <taxon>Eurotiales</taxon>
        <taxon>Aspergillaceae</taxon>
        <taxon>Penicillium</taxon>
    </lineage>
</organism>
<accession>A0A9W9M272</accession>
<evidence type="ECO:0000256" key="3">
    <source>
        <dbReference type="ARBA" id="ARBA00022912"/>
    </source>
</evidence>
<dbReference type="InterPro" id="IPR050341">
    <property type="entry name" value="PP1_catalytic_subunit"/>
</dbReference>
<feature type="region of interest" description="Disordered" evidence="8">
    <location>
        <begin position="165"/>
        <end position="214"/>
    </location>
</feature>
<dbReference type="InterPro" id="IPR031675">
    <property type="entry name" value="STPPase_N"/>
</dbReference>
<gene>
    <name evidence="10" type="ORF">N7472_010744</name>
</gene>
<evidence type="ECO:0000259" key="9">
    <source>
        <dbReference type="PROSITE" id="PS00125"/>
    </source>
</evidence>
<feature type="compositionally biased region" description="Polar residues" evidence="8">
    <location>
        <begin position="165"/>
        <end position="181"/>
    </location>
</feature>
<dbReference type="AlphaFoldDB" id="A0A9W9M272"/>
<sequence length="674" mass="74953">MRYHRSYQRKYRGTYCRTFEISGFEVPTPYEDEVAECSDTEGASSRASKPHKRSTIYNDPDRSVEPYFEDNGEYATAEVSGDIDTSIMILPESHGLMESYKGLQSGPLSEIPAEGPSIKDTSTRDQRQAEWGLVIDRIEPFAHFGSDPILQDLASKQLVSTTLTLSPNQDDSSACSVNQDHTPGEHGTQREGNVESDHQSDQVPSSVWKRSSEDISKVEKISDLPVGGEQHISSSPNVQTGNLGMIEQETLDSVSVPDIPRVISTSTVAQSLRSPPPSPVRLDIDEVSASDGSQTSSVPEQEKTYGHTLVENDNPGTSVAQDRLQGLLNTDAVKDIDLDDIISRLRNSTGPAKQRLPVSHEEIFGICAASREILLAQPMLLEVEPPVKIVGDIHGQYKDLTRIFETCGFPPTTPYLFLGDYVDRGKQGLETILLLLCYKLKYPGNMWLLRGNHECANVSRIYGFYDECKRRCSLKIWKTLIDVFNCLPIACIVADKIFCVHGGLSPSSANMDNIRQLQRPTDIPEHGLLCDLAWSDPAEMEEDWEPNERGVSFCFGRSVIKDFLSRHNFDLICRAHMVVEDGYEFYTDRLLVTIFSATNYCGEFDNWGAVMSVSETLLCSFELFKPKVPLVSRESREGSVDSDRLSKFESPSDSGSDSGLESPSELEIMGHSEL</sequence>
<comment type="catalytic activity">
    <reaction evidence="6 7">
        <text>O-phospho-L-threonyl-[protein] + H2O = L-threonyl-[protein] + phosphate</text>
        <dbReference type="Rhea" id="RHEA:47004"/>
        <dbReference type="Rhea" id="RHEA-COMP:11060"/>
        <dbReference type="Rhea" id="RHEA-COMP:11605"/>
        <dbReference type="ChEBI" id="CHEBI:15377"/>
        <dbReference type="ChEBI" id="CHEBI:30013"/>
        <dbReference type="ChEBI" id="CHEBI:43474"/>
        <dbReference type="ChEBI" id="CHEBI:61977"/>
        <dbReference type="EC" id="3.1.3.16"/>
    </reaction>
</comment>
<feature type="compositionally biased region" description="Polar residues" evidence="8">
    <location>
        <begin position="290"/>
        <end position="299"/>
    </location>
</feature>
<evidence type="ECO:0000256" key="7">
    <source>
        <dbReference type="RuleBase" id="RU004273"/>
    </source>
</evidence>
<dbReference type="GO" id="GO:0046872">
    <property type="term" value="F:metal ion binding"/>
    <property type="evidence" value="ECO:0007669"/>
    <property type="project" value="UniProtKB-KW"/>
</dbReference>
<dbReference type="Pfam" id="PF16891">
    <property type="entry name" value="STPPase_N"/>
    <property type="match status" value="1"/>
</dbReference>
<evidence type="ECO:0000313" key="11">
    <source>
        <dbReference type="Proteomes" id="UP001150879"/>
    </source>
</evidence>
<dbReference type="InterPro" id="IPR006186">
    <property type="entry name" value="Ser/Thr-sp_prot-phosphatase"/>
</dbReference>
<dbReference type="Pfam" id="PF00149">
    <property type="entry name" value="Metallophos"/>
    <property type="match status" value="1"/>
</dbReference>
<protein>
    <recommendedName>
        <fullName evidence="7">Serine/threonine-protein phosphatase</fullName>
        <ecNumber evidence="7">3.1.3.16</ecNumber>
    </recommendedName>
</protein>
<dbReference type="EMBL" id="JAPQKP010000006">
    <property type="protein sequence ID" value="KAJ5185904.1"/>
    <property type="molecule type" value="Genomic_DNA"/>
</dbReference>
<keyword evidence="11" id="KW-1185">Reference proteome</keyword>
<feature type="domain" description="Serine/threonine specific protein phosphatases" evidence="9">
    <location>
        <begin position="449"/>
        <end position="454"/>
    </location>
</feature>
<dbReference type="PRINTS" id="PR00114">
    <property type="entry name" value="STPHPHTASE"/>
</dbReference>
<dbReference type="SMART" id="SM00156">
    <property type="entry name" value="PP2Ac"/>
    <property type="match status" value="1"/>
</dbReference>